<keyword evidence="4" id="KW-1185">Reference proteome</keyword>
<proteinExistence type="predicted"/>
<protein>
    <recommendedName>
        <fullName evidence="5">Chemotaxis methyl-accepting receptor HlyB-like 4HB MCP domain-containing protein</fullName>
    </recommendedName>
</protein>
<evidence type="ECO:0000313" key="3">
    <source>
        <dbReference type="EMBL" id="KAA1425599.1"/>
    </source>
</evidence>
<sequence>MTQLAAAPSPRMKPAPARSRQGFWPAPTGKPVGAGVEDTPSLLNRLQIIGIATVLAFGLLSALIQFLSYQSDGRAADDTEQLVRVQEIQSTLLRADAIATNLALIGGSGDPEQIADRDTEYDAAIARVFTLIAQAAEAQPADENALAALNVEVSAYATAIAEARSNLRQNWPVGKEYLSGASAALRADALPILENLVTANSERADDSMGGQHPFWLLLVGLAAVGVLVWLNLQLARRFRRYVNVGVAVAGVIVVVTTLVAAIAAWRADSQNDGLQDEELRMAVDQAEARTAGNDAKAYESLRLVKRGSGATYEPLWQESAEVVTDVADRSILDEWEAYVAKHEAIVRSDNEDLRGPALRVATAAGANGSNAPFDAFDAAAQKLVDDNAATTTDELRAGRTLALIGSLLTVVLGFAAAVAVARGIGARRREYA</sequence>
<dbReference type="RefSeq" id="WP_149751785.1">
    <property type="nucleotide sequence ID" value="NZ_VUJW01000011.1"/>
</dbReference>
<evidence type="ECO:0000256" key="2">
    <source>
        <dbReference type="SAM" id="Phobius"/>
    </source>
</evidence>
<feature type="transmembrane region" description="Helical" evidence="2">
    <location>
        <begin position="214"/>
        <end position="232"/>
    </location>
</feature>
<evidence type="ECO:0000313" key="4">
    <source>
        <dbReference type="Proteomes" id="UP000324351"/>
    </source>
</evidence>
<evidence type="ECO:0008006" key="5">
    <source>
        <dbReference type="Google" id="ProtNLM"/>
    </source>
</evidence>
<keyword evidence="2" id="KW-1133">Transmembrane helix</keyword>
<feature type="transmembrane region" description="Helical" evidence="2">
    <location>
        <begin position="401"/>
        <end position="421"/>
    </location>
</feature>
<dbReference type="AlphaFoldDB" id="A0A5B1M0G9"/>
<gene>
    <name evidence="3" type="ORF">F0U47_17565</name>
</gene>
<feature type="transmembrane region" description="Helical" evidence="2">
    <location>
        <begin position="244"/>
        <end position="265"/>
    </location>
</feature>
<accession>A0A5B1M0G9</accession>
<dbReference type="EMBL" id="VUJW01000011">
    <property type="protein sequence ID" value="KAA1425599.1"/>
    <property type="molecule type" value="Genomic_DNA"/>
</dbReference>
<evidence type="ECO:0000256" key="1">
    <source>
        <dbReference type="SAM" id="MobiDB-lite"/>
    </source>
</evidence>
<feature type="transmembrane region" description="Helical" evidence="2">
    <location>
        <begin position="48"/>
        <end position="67"/>
    </location>
</feature>
<keyword evidence="2" id="KW-0812">Transmembrane</keyword>
<reference evidence="3 4" key="2">
    <citation type="submission" date="2019-09" db="EMBL/GenBank/DDBJ databases">
        <authorList>
            <person name="Jin C."/>
        </authorList>
    </citation>
    <scope>NUCLEOTIDE SEQUENCE [LARGE SCALE GENOMIC DNA]</scope>
    <source>
        <strain evidence="3 4">BN140041</strain>
    </source>
</reference>
<organism evidence="3 4">
    <name type="scientific">Nocardioides antri</name>
    <dbReference type="NCBI Taxonomy" id="2607659"/>
    <lineage>
        <taxon>Bacteria</taxon>
        <taxon>Bacillati</taxon>
        <taxon>Actinomycetota</taxon>
        <taxon>Actinomycetes</taxon>
        <taxon>Propionibacteriales</taxon>
        <taxon>Nocardioidaceae</taxon>
        <taxon>Nocardioides</taxon>
    </lineage>
</organism>
<keyword evidence="2" id="KW-0472">Membrane</keyword>
<feature type="region of interest" description="Disordered" evidence="1">
    <location>
        <begin position="1"/>
        <end position="26"/>
    </location>
</feature>
<reference evidence="3 4" key="1">
    <citation type="submission" date="2019-09" db="EMBL/GenBank/DDBJ databases">
        <title>Nocardioides panacisoli sp. nov., isolated from the soil of a ginseng field.</title>
        <authorList>
            <person name="Cho C."/>
        </authorList>
    </citation>
    <scope>NUCLEOTIDE SEQUENCE [LARGE SCALE GENOMIC DNA]</scope>
    <source>
        <strain evidence="3 4">BN140041</strain>
    </source>
</reference>
<name>A0A5B1M0G9_9ACTN</name>
<dbReference type="Proteomes" id="UP000324351">
    <property type="component" value="Unassembled WGS sequence"/>
</dbReference>
<comment type="caution">
    <text evidence="3">The sequence shown here is derived from an EMBL/GenBank/DDBJ whole genome shotgun (WGS) entry which is preliminary data.</text>
</comment>